<keyword evidence="2" id="KW-0808">Transferase</keyword>
<dbReference type="PANTHER" id="PTHR22916">
    <property type="entry name" value="GLYCOSYLTRANSFERASE"/>
    <property type="match status" value="1"/>
</dbReference>
<dbReference type="InterPro" id="IPR029044">
    <property type="entry name" value="Nucleotide-diphossugar_trans"/>
</dbReference>
<name>A0ABU3D349_9FLAO</name>
<sequence length="328" mass="38630">MDKESKEILVSVSIITYNQKEFIGEAIDSVLMQEVDFNYEIIIGDDCSSDGTQEILKEYEAKYPAIIQLILHPRRYSEIPGRTNNITNIYACRGKYIALLDGDDFWISKDKLQKQVDFLEANPDYSIFGHQAKIAEKDSKITAISKTHHEEKFDSARLKMVDLFKTPYAFISTSTFMFRNNALGEFPGWFWEIISADFALMLLLTQKGDLKFSKDIYSGYRRHGDSFMVNHFFTVENLALKINELRLYRKVFIPYSFHENFLKYLKKSSAIQRRIAYIKYYHLAKLHHEKQHYFILKKTLPYSLTDLSFLFFPKLVYKKLRKSVLRTK</sequence>
<proteinExistence type="predicted"/>
<reference evidence="2 3" key="1">
    <citation type="submission" date="2023-09" db="EMBL/GenBank/DDBJ databases">
        <authorList>
            <person name="Rey-Velasco X."/>
        </authorList>
    </citation>
    <scope>NUCLEOTIDE SEQUENCE [LARGE SCALE GENOMIC DNA]</scope>
    <source>
        <strain evidence="2 3">F117</strain>
    </source>
</reference>
<keyword evidence="3" id="KW-1185">Reference proteome</keyword>
<protein>
    <submittedName>
        <fullName evidence="2">Glycosyltransferase family 2 protein</fullName>
        <ecNumber evidence="2">2.4.-.-</ecNumber>
    </submittedName>
</protein>
<dbReference type="EC" id="2.4.-.-" evidence="2"/>
<feature type="domain" description="Glycosyltransferase 2-like" evidence="1">
    <location>
        <begin position="11"/>
        <end position="182"/>
    </location>
</feature>
<organism evidence="2 3">
    <name type="scientific">Autumnicola musiva</name>
    <dbReference type="NCBI Taxonomy" id="3075589"/>
    <lineage>
        <taxon>Bacteria</taxon>
        <taxon>Pseudomonadati</taxon>
        <taxon>Bacteroidota</taxon>
        <taxon>Flavobacteriia</taxon>
        <taxon>Flavobacteriales</taxon>
        <taxon>Flavobacteriaceae</taxon>
        <taxon>Autumnicola</taxon>
    </lineage>
</organism>
<keyword evidence="2" id="KW-0328">Glycosyltransferase</keyword>
<comment type="caution">
    <text evidence="2">The sequence shown here is derived from an EMBL/GenBank/DDBJ whole genome shotgun (WGS) entry which is preliminary data.</text>
</comment>
<gene>
    <name evidence="2" type="ORF">RM539_05100</name>
</gene>
<dbReference type="InterPro" id="IPR001173">
    <property type="entry name" value="Glyco_trans_2-like"/>
</dbReference>
<dbReference type="RefSeq" id="WP_311502354.1">
    <property type="nucleotide sequence ID" value="NZ_JAVRHK010000003.1"/>
</dbReference>
<dbReference type="SUPFAM" id="SSF53448">
    <property type="entry name" value="Nucleotide-diphospho-sugar transferases"/>
    <property type="match status" value="1"/>
</dbReference>
<dbReference type="Pfam" id="PF00535">
    <property type="entry name" value="Glycos_transf_2"/>
    <property type="match status" value="1"/>
</dbReference>
<dbReference type="GO" id="GO:0016757">
    <property type="term" value="F:glycosyltransferase activity"/>
    <property type="evidence" value="ECO:0007669"/>
    <property type="project" value="UniProtKB-KW"/>
</dbReference>
<dbReference type="PANTHER" id="PTHR22916:SF3">
    <property type="entry name" value="UDP-GLCNAC:BETAGAL BETA-1,3-N-ACETYLGLUCOSAMINYLTRANSFERASE-LIKE PROTEIN 1"/>
    <property type="match status" value="1"/>
</dbReference>
<accession>A0ABU3D349</accession>
<dbReference type="EMBL" id="JAVRHK010000003">
    <property type="protein sequence ID" value="MDT0675957.1"/>
    <property type="molecule type" value="Genomic_DNA"/>
</dbReference>
<evidence type="ECO:0000259" key="1">
    <source>
        <dbReference type="Pfam" id="PF00535"/>
    </source>
</evidence>
<dbReference type="Proteomes" id="UP001262582">
    <property type="component" value="Unassembled WGS sequence"/>
</dbReference>
<dbReference type="Gene3D" id="3.90.550.10">
    <property type="entry name" value="Spore Coat Polysaccharide Biosynthesis Protein SpsA, Chain A"/>
    <property type="match status" value="1"/>
</dbReference>
<evidence type="ECO:0000313" key="3">
    <source>
        <dbReference type="Proteomes" id="UP001262582"/>
    </source>
</evidence>
<evidence type="ECO:0000313" key="2">
    <source>
        <dbReference type="EMBL" id="MDT0675957.1"/>
    </source>
</evidence>